<evidence type="ECO:0000313" key="3">
    <source>
        <dbReference type="Proteomes" id="UP001279734"/>
    </source>
</evidence>
<dbReference type="EMBL" id="BSYO01000011">
    <property type="protein sequence ID" value="GMH11743.1"/>
    <property type="molecule type" value="Genomic_DNA"/>
</dbReference>
<proteinExistence type="predicted"/>
<reference evidence="2" key="1">
    <citation type="submission" date="2023-05" db="EMBL/GenBank/DDBJ databases">
        <title>Nepenthes gracilis genome sequencing.</title>
        <authorList>
            <person name="Fukushima K."/>
        </authorList>
    </citation>
    <scope>NUCLEOTIDE SEQUENCE</scope>
    <source>
        <strain evidence="2">SING2019-196</strain>
    </source>
</reference>
<organism evidence="2 3">
    <name type="scientific">Nepenthes gracilis</name>
    <name type="common">Slender pitcher plant</name>
    <dbReference type="NCBI Taxonomy" id="150966"/>
    <lineage>
        <taxon>Eukaryota</taxon>
        <taxon>Viridiplantae</taxon>
        <taxon>Streptophyta</taxon>
        <taxon>Embryophyta</taxon>
        <taxon>Tracheophyta</taxon>
        <taxon>Spermatophyta</taxon>
        <taxon>Magnoliopsida</taxon>
        <taxon>eudicotyledons</taxon>
        <taxon>Gunneridae</taxon>
        <taxon>Pentapetalae</taxon>
        <taxon>Caryophyllales</taxon>
        <taxon>Nepenthaceae</taxon>
        <taxon>Nepenthes</taxon>
    </lineage>
</organism>
<comment type="caution">
    <text evidence="2">The sequence shown here is derived from an EMBL/GenBank/DDBJ whole genome shotgun (WGS) entry which is preliminary data.</text>
</comment>
<sequence>MAEQPIELSLVVWDASRLPQLAKKSEWVHELRQGKLSNIKESSDAKPVDQMPNPTAQPEEMNGHEVEDKL</sequence>
<evidence type="ECO:0000256" key="1">
    <source>
        <dbReference type="SAM" id="MobiDB-lite"/>
    </source>
</evidence>
<dbReference type="AlphaFoldDB" id="A0AAD3XP50"/>
<evidence type="ECO:0000313" key="2">
    <source>
        <dbReference type="EMBL" id="GMH11743.1"/>
    </source>
</evidence>
<gene>
    <name evidence="2" type="ORF">Nepgr_013584</name>
</gene>
<keyword evidence="3" id="KW-1185">Reference proteome</keyword>
<dbReference type="Proteomes" id="UP001279734">
    <property type="component" value="Unassembled WGS sequence"/>
</dbReference>
<feature type="region of interest" description="Disordered" evidence="1">
    <location>
        <begin position="34"/>
        <end position="70"/>
    </location>
</feature>
<protein>
    <submittedName>
        <fullName evidence="2">Uncharacterized protein</fullName>
    </submittedName>
</protein>
<name>A0AAD3XP50_NEPGR</name>
<accession>A0AAD3XP50</accession>
<feature type="compositionally biased region" description="Basic and acidic residues" evidence="1">
    <location>
        <begin position="61"/>
        <end position="70"/>
    </location>
</feature>